<feature type="compositionally biased region" description="Low complexity" evidence="1">
    <location>
        <begin position="13"/>
        <end position="22"/>
    </location>
</feature>
<keyword evidence="3" id="KW-1185">Reference proteome</keyword>
<sequence>MSSLPFTGRLGASSSSSFVTDSTGTSVAVGQGTGVDAGGTQNIFLGFNAAKSNTGSSNLIAGYAANSESTGSTTGAVILGANAGLLASNSSDNVLIGNAVAQHTLTASQVVAIGARAFSENTSGWFNCVMGADSFANTGSSAKNVALGAFSGYQVNTNNSCIMGYQAAYGKDARLCEGLVVIGSQAMYNISAVVNGLSIGRFSGFNLTTATDFMAIGSRAGYAVTTQDSVLAVGHASAQNAQLTDEVTLLGHGSGKSLAGGGAVALGNRAAATARGTDLTAVGIDALNGALPRAVSSTVAVGKQSGYGAACTDSIYLGNCAGKGATGSGCVFIGHQSGASETSSFRFVLGATSTRAPLLTGNLDTNACPYLTVNGALRIQQSSPGSPTAVDDGIVFNKDATSWQVYVDDSDGLSVRKNGSPVVYFDSEADLAANLDFTGQHRTAVTESFRSLVVAGTTPQGVPLVGCVVCSTGRISSVPDKTGVVRTGSDGIRVSCALPVVELSMERKDKRCFGVFAGCEDMLLTGSGGARSRVYRAGGMNVVVAKASNDDRVVINSLGEGACWIVGEPGTRVENGDYVCTSDVPGLAEPQDDDVMHSYTVAKLTMSCDFDPDSLDHACVAFEYDGRARVACLLACTSTRRIRLKDPP</sequence>
<dbReference type="EMBL" id="DF237569">
    <property type="protein sequence ID" value="GAQ90275.1"/>
    <property type="molecule type" value="Genomic_DNA"/>
</dbReference>
<accession>A0A1Y1IHD4</accession>
<dbReference type="AlphaFoldDB" id="A0A1Y1IHD4"/>
<gene>
    <name evidence="2" type="ORF">KFL_006200150</name>
</gene>
<name>A0A1Y1IHD4_KLENI</name>
<organism evidence="2 3">
    <name type="scientific">Klebsormidium nitens</name>
    <name type="common">Green alga</name>
    <name type="synonym">Ulothrix nitens</name>
    <dbReference type="NCBI Taxonomy" id="105231"/>
    <lineage>
        <taxon>Eukaryota</taxon>
        <taxon>Viridiplantae</taxon>
        <taxon>Streptophyta</taxon>
        <taxon>Klebsormidiophyceae</taxon>
        <taxon>Klebsormidiales</taxon>
        <taxon>Klebsormidiaceae</taxon>
        <taxon>Klebsormidium</taxon>
    </lineage>
</organism>
<dbReference type="Proteomes" id="UP000054558">
    <property type="component" value="Unassembled WGS sequence"/>
</dbReference>
<dbReference type="OrthoDB" id="10681970at2759"/>
<protein>
    <recommendedName>
        <fullName evidence="4">Peptidase S74 domain-containing protein</fullName>
    </recommendedName>
</protein>
<reference evidence="2 3" key="1">
    <citation type="journal article" date="2014" name="Nat. Commun.">
        <title>Klebsormidium flaccidum genome reveals primary factors for plant terrestrial adaptation.</title>
        <authorList>
            <person name="Hori K."/>
            <person name="Maruyama F."/>
            <person name="Fujisawa T."/>
            <person name="Togashi T."/>
            <person name="Yamamoto N."/>
            <person name="Seo M."/>
            <person name="Sato S."/>
            <person name="Yamada T."/>
            <person name="Mori H."/>
            <person name="Tajima N."/>
            <person name="Moriyama T."/>
            <person name="Ikeuchi M."/>
            <person name="Watanabe M."/>
            <person name="Wada H."/>
            <person name="Kobayashi K."/>
            <person name="Saito M."/>
            <person name="Masuda T."/>
            <person name="Sasaki-Sekimoto Y."/>
            <person name="Mashiguchi K."/>
            <person name="Awai K."/>
            <person name="Shimojima M."/>
            <person name="Masuda S."/>
            <person name="Iwai M."/>
            <person name="Nobusawa T."/>
            <person name="Narise T."/>
            <person name="Kondo S."/>
            <person name="Saito H."/>
            <person name="Sato R."/>
            <person name="Murakawa M."/>
            <person name="Ihara Y."/>
            <person name="Oshima-Yamada Y."/>
            <person name="Ohtaka K."/>
            <person name="Satoh M."/>
            <person name="Sonobe K."/>
            <person name="Ishii M."/>
            <person name="Ohtani R."/>
            <person name="Kanamori-Sato M."/>
            <person name="Honoki R."/>
            <person name="Miyazaki D."/>
            <person name="Mochizuki H."/>
            <person name="Umetsu J."/>
            <person name="Higashi K."/>
            <person name="Shibata D."/>
            <person name="Kamiya Y."/>
            <person name="Sato N."/>
            <person name="Nakamura Y."/>
            <person name="Tabata S."/>
            <person name="Ida S."/>
            <person name="Kurokawa K."/>
            <person name="Ohta H."/>
        </authorList>
    </citation>
    <scope>NUCLEOTIDE SEQUENCE [LARGE SCALE GENOMIC DNA]</scope>
    <source>
        <strain evidence="2 3">NIES-2285</strain>
    </source>
</reference>
<evidence type="ECO:0000313" key="2">
    <source>
        <dbReference type="EMBL" id="GAQ90275.1"/>
    </source>
</evidence>
<feature type="region of interest" description="Disordered" evidence="1">
    <location>
        <begin position="1"/>
        <end position="22"/>
    </location>
</feature>
<proteinExistence type="predicted"/>
<evidence type="ECO:0000313" key="3">
    <source>
        <dbReference type="Proteomes" id="UP000054558"/>
    </source>
</evidence>
<evidence type="ECO:0000256" key="1">
    <source>
        <dbReference type="SAM" id="MobiDB-lite"/>
    </source>
</evidence>
<evidence type="ECO:0008006" key="4">
    <source>
        <dbReference type="Google" id="ProtNLM"/>
    </source>
</evidence>